<keyword evidence="2" id="KW-0812">Transmembrane</keyword>
<keyword evidence="4" id="KW-1185">Reference proteome</keyword>
<accession>A0A9P7RLD8</accession>
<comment type="caution">
    <text evidence="3">The sequence shown here is derived from an EMBL/GenBank/DDBJ whole genome shotgun (WGS) entry which is preliminary data.</text>
</comment>
<evidence type="ECO:0000256" key="1">
    <source>
        <dbReference type="SAM" id="MobiDB-lite"/>
    </source>
</evidence>
<dbReference type="Proteomes" id="UP001049176">
    <property type="component" value="Chromosome 11"/>
</dbReference>
<dbReference type="RefSeq" id="XP_043002103.1">
    <property type="nucleotide sequence ID" value="XM_043160147.1"/>
</dbReference>
<feature type="transmembrane region" description="Helical" evidence="2">
    <location>
        <begin position="88"/>
        <end position="107"/>
    </location>
</feature>
<organism evidence="3 4">
    <name type="scientific">Marasmius oreades</name>
    <name type="common">fairy-ring Marasmius</name>
    <dbReference type="NCBI Taxonomy" id="181124"/>
    <lineage>
        <taxon>Eukaryota</taxon>
        <taxon>Fungi</taxon>
        <taxon>Dikarya</taxon>
        <taxon>Basidiomycota</taxon>
        <taxon>Agaricomycotina</taxon>
        <taxon>Agaricomycetes</taxon>
        <taxon>Agaricomycetidae</taxon>
        <taxon>Agaricales</taxon>
        <taxon>Marasmiineae</taxon>
        <taxon>Marasmiaceae</taxon>
        <taxon>Marasmius</taxon>
    </lineage>
</organism>
<dbReference type="EMBL" id="CM032191">
    <property type="protein sequence ID" value="KAG7085632.1"/>
    <property type="molecule type" value="Genomic_DNA"/>
</dbReference>
<keyword evidence="2" id="KW-0472">Membrane</keyword>
<sequence length="110" mass="12960">MKTLNSSQFRSPPIQRSYRRYRPHPYPGPAFLDEEEDQPYALRREDEIWILMMVQAQVDHVHQSEARRRQPEPAFGDDLELRDLVNQMNVMVGILIIHAILSLLIHVKSL</sequence>
<dbReference type="GeneID" id="66072255"/>
<feature type="compositionally biased region" description="Polar residues" evidence="1">
    <location>
        <begin position="1"/>
        <end position="10"/>
    </location>
</feature>
<dbReference type="KEGG" id="more:E1B28_003179"/>
<name>A0A9P7RLD8_9AGAR</name>
<evidence type="ECO:0000313" key="3">
    <source>
        <dbReference type="EMBL" id="KAG7085632.1"/>
    </source>
</evidence>
<keyword evidence="2" id="KW-1133">Transmembrane helix</keyword>
<dbReference type="AlphaFoldDB" id="A0A9P7RLD8"/>
<evidence type="ECO:0000256" key="2">
    <source>
        <dbReference type="SAM" id="Phobius"/>
    </source>
</evidence>
<evidence type="ECO:0000313" key="4">
    <source>
        <dbReference type="Proteomes" id="UP001049176"/>
    </source>
</evidence>
<proteinExistence type="predicted"/>
<protein>
    <submittedName>
        <fullName evidence="3">Uncharacterized protein</fullName>
    </submittedName>
</protein>
<reference evidence="3" key="1">
    <citation type="journal article" date="2021" name="Genome Biol. Evol.">
        <title>The assembled and annotated genome of the fairy-ring fungus Marasmius oreades.</title>
        <authorList>
            <person name="Hiltunen M."/>
            <person name="Ament-Velasquez S.L."/>
            <person name="Johannesson H."/>
        </authorList>
    </citation>
    <scope>NUCLEOTIDE SEQUENCE</scope>
    <source>
        <strain evidence="3">03SP1</strain>
    </source>
</reference>
<feature type="region of interest" description="Disordered" evidence="1">
    <location>
        <begin position="1"/>
        <end position="34"/>
    </location>
</feature>
<gene>
    <name evidence="3" type="ORF">E1B28_003179</name>
</gene>